<feature type="compositionally biased region" description="Polar residues" evidence="2">
    <location>
        <begin position="836"/>
        <end position="846"/>
    </location>
</feature>
<dbReference type="Pfam" id="PF10650">
    <property type="entry name" value="zf-C3H1"/>
    <property type="match status" value="1"/>
</dbReference>
<dbReference type="GO" id="GO:0008270">
    <property type="term" value="F:zinc ion binding"/>
    <property type="evidence" value="ECO:0007669"/>
    <property type="project" value="UniProtKB-KW"/>
</dbReference>
<feature type="compositionally biased region" description="Low complexity" evidence="2">
    <location>
        <begin position="508"/>
        <end position="522"/>
    </location>
</feature>
<evidence type="ECO:0000313" key="4">
    <source>
        <dbReference type="EMBL" id="KAJ9155351.1"/>
    </source>
</evidence>
<evidence type="ECO:0000313" key="5">
    <source>
        <dbReference type="Proteomes" id="UP001174694"/>
    </source>
</evidence>
<feature type="region of interest" description="Disordered" evidence="2">
    <location>
        <begin position="343"/>
        <end position="744"/>
    </location>
</feature>
<feature type="compositionally biased region" description="Low complexity" evidence="2">
    <location>
        <begin position="26"/>
        <end position="44"/>
    </location>
</feature>
<feature type="compositionally biased region" description="Pro residues" evidence="2">
    <location>
        <begin position="15"/>
        <end position="25"/>
    </location>
</feature>
<feature type="compositionally biased region" description="Low complexity" evidence="2">
    <location>
        <begin position="392"/>
        <end position="424"/>
    </location>
</feature>
<organism evidence="4 5">
    <name type="scientific">Pleurostoma richardsiae</name>
    <dbReference type="NCBI Taxonomy" id="41990"/>
    <lineage>
        <taxon>Eukaryota</taxon>
        <taxon>Fungi</taxon>
        <taxon>Dikarya</taxon>
        <taxon>Ascomycota</taxon>
        <taxon>Pezizomycotina</taxon>
        <taxon>Sordariomycetes</taxon>
        <taxon>Sordariomycetidae</taxon>
        <taxon>Calosphaeriales</taxon>
        <taxon>Pleurostomataceae</taxon>
        <taxon>Pleurostoma</taxon>
    </lineage>
</organism>
<gene>
    <name evidence="4" type="ORF">NKR23_g1906</name>
</gene>
<dbReference type="AlphaFoldDB" id="A0AA38VJ41"/>
<feature type="region of interest" description="Disordered" evidence="2">
    <location>
        <begin position="950"/>
        <end position="1011"/>
    </location>
</feature>
<feature type="compositionally biased region" description="Polar residues" evidence="2">
    <location>
        <begin position="252"/>
        <end position="262"/>
    </location>
</feature>
<reference evidence="4" key="1">
    <citation type="submission" date="2022-07" db="EMBL/GenBank/DDBJ databases">
        <title>Fungi with potential for degradation of polypropylene.</title>
        <authorList>
            <person name="Gostincar C."/>
        </authorList>
    </citation>
    <scope>NUCLEOTIDE SEQUENCE</scope>
    <source>
        <strain evidence="4">EXF-13308</strain>
    </source>
</reference>
<feature type="compositionally biased region" description="Polar residues" evidence="2">
    <location>
        <begin position="619"/>
        <end position="630"/>
    </location>
</feature>
<feature type="compositionally biased region" description="Low complexity" evidence="2">
    <location>
        <begin position="675"/>
        <end position="684"/>
    </location>
</feature>
<feature type="compositionally biased region" description="Basic and acidic residues" evidence="2">
    <location>
        <begin position="644"/>
        <end position="670"/>
    </location>
</feature>
<feature type="zinc finger region" description="C3H1-type" evidence="1">
    <location>
        <begin position="1110"/>
        <end position="1138"/>
    </location>
</feature>
<feature type="compositionally biased region" description="Polar residues" evidence="2">
    <location>
        <begin position="529"/>
        <end position="540"/>
    </location>
</feature>
<feature type="compositionally biased region" description="Low complexity" evidence="2">
    <location>
        <begin position="1"/>
        <end position="14"/>
    </location>
</feature>
<feature type="compositionally biased region" description="Polar residues" evidence="2">
    <location>
        <begin position="194"/>
        <end position="208"/>
    </location>
</feature>
<feature type="compositionally biased region" description="Basic and acidic residues" evidence="2">
    <location>
        <begin position="1051"/>
        <end position="1061"/>
    </location>
</feature>
<feature type="compositionally biased region" description="Acidic residues" evidence="2">
    <location>
        <begin position="579"/>
        <end position="594"/>
    </location>
</feature>
<dbReference type="PANTHER" id="PTHR21563:SF3">
    <property type="entry name" value="ZINC FINGER C3H1 DOMAIN-CONTAINING PROTEIN"/>
    <property type="match status" value="1"/>
</dbReference>
<accession>A0AA38VJ41</accession>
<feature type="region of interest" description="Disordered" evidence="2">
    <location>
        <begin position="1"/>
        <end position="304"/>
    </location>
</feature>
<protein>
    <submittedName>
        <fullName evidence="4">Protein red1</fullName>
    </submittedName>
</protein>
<feature type="compositionally biased region" description="Basic and acidic residues" evidence="2">
    <location>
        <begin position="848"/>
        <end position="857"/>
    </location>
</feature>
<evidence type="ECO:0000256" key="2">
    <source>
        <dbReference type="SAM" id="MobiDB-lite"/>
    </source>
</evidence>
<feature type="compositionally biased region" description="Polar residues" evidence="2">
    <location>
        <begin position="271"/>
        <end position="293"/>
    </location>
</feature>
<evidence type="ECO:0000256" key="1">
    <source>
        <dbReference type="PROSITE-ProRule" id="PRU00723"/>
    </source>
</evidence>
<dbReference type="InterPro" id="IPR019607">
    <property type="entry name" value="Putative_zinc-finger_domain"/>
</dbReference>
<feature type="domain" description="C3H1-type" evidence="3">
    <location>
        <begin position="1110"/>
        <end position="1138"/>
    </location>
</feature>
<feature type="compositionally biased region" description="Acidic residues" evidence="2">
    <location>
        <begin position="151"/>
        <end position="166"/>
    </location>
</feature>
<feature type="compositionally biased region" description="Low complexity" evidence="2">
    <location>
        <begin position="991"/>
        <end position="1009"/>
    </location>
</feature>
<dbReference type="EMBL" id="JANBVO010000003">
    <property type="protein sequence ID" value="KAJ9155351.1"/>
    <property type="molecule type" value="Genomic_DNA"/>
</dbReference>
<feature type="compositionally biased region" description="Basic and acidic residues" evidence="2">
    <location>
        <begin position="217"/>
        <end position="237"/>
    </location>
</feature>
<feature type="region of interest" description="Disordered" evidence="2">
    <location>
        <begin position="1051"/>
        <end position="1073"/>
    </location>
</feature>
<dbReference type="GO" id="GO:0005634">
    <property type="term" value="C:nucleus"/>
    <property type="evidence" value="ECO:0007669"/>
    <property type="project" value="TreeGrafter"/>
</dbReference>
<proteinExistence type="predicted"/>
<evidence type="ECO:0000259" key="3">
    <source>
        <dbReference type="PROSITE" id="PS50103"/>
    </source>
</evidence>
<dbReference type="InterPro" id="IPR039278">
    <property type="entry name" value="Red1"/>
</dbReference>
<keyword evidence="5" id="KW-1185">Reference proteome</keyword>
<feature type="region of interest" description="Disordered" evidence="2">
    <location>
        <begin position="794"/>
        <end position="932"/>
    </location>
</feature>
<feature type="compositionally biased region" description="Polar residues" evidence="2">
    <location>
        <begin position="451"/>
        <end position="465"/>
    </location>
</feature>
<dbReference type="InterPro" id="IPR000571">
    <property type="entry name" value="Znf_CCCH"/>
</dbReference>
<keyword evidence="1" id="KW-0479">Metal-binding</keyword>
<feature type="compositionally biased region" description="Basic and acidic residues" evidence="2">
    <location>
        <begin position="294"/>
        <end position="304"/>
    </location>
</feature>
<dbReference type="GO" id="GO:0000178">
    <property type="term" value="C:exosome (RNase complex)"/>
    <property type="evidence" value="ECO:0007669"/>
    <property type="project" value="TreeGrafter"/>
</dbReference>
<name>A0AA38VJ41_9PEZI</name>
<keyword evidence="1" id="KW-0863">Zinc-finger</keyword>
<comment type="caution">
    <text evidence="4">The sequence shown here is derived from an EMBL/GenBank/DDBJ whole genome shotgun (WGS) entry which is preliminary data.</text>
</comment>
<feature type="compositionally biased region" description="Basic and acidic residues" evidence="2">
    <location>
        <begin position="438"/>
        <end position="448"/>
    </location>
</feature>
<dbReference type="Proteomes" id="UP001174694">
    <property type="component" value="Unassembled WGS sequence"/>
</dbReference>
<feature type="compositionally biased region" description="Polar residues" evidence="2">
    <location>
        <begin position="717"/>
        <end position="727"/>
    </location>
</feature>
<dbReference type="PANTHER" id="PTHR21563">
    <property type="entry name" value="ZINC FINGER C3H1 DOMAIN-CONTAINING PROTEIN"/>
    <property type="match status" value="1"/>
</dbReference>
<feature type="compositionally biased region" description="Basic and acidic residues" evidence="2">
    <location>
        <begin position="378"/>
        <end position="388"/>
    </location>
</feature>
<dbReference type="PROSITE" id="PS50103">
    <property type="entry name" value="ZF_C3H1"/>
    <property type="match status" value="1"/>
</dbReference>
<feature type="compositionally biased region" description="Pro residues" evidence="2">
    <location>
        <begin position="345"/>
        <end position="356"/>
    </location>
</feature>
<sequence length="1212" mass="130500">MSQYPYGGYGQYPPGQYPPHPPQQPYPYQQPHNPYATPAYTAQPTPAPAEGQHYAASQSSFDYNASRIPGLGIFSGSQAAAPFPPSNNTGWNTGAPGIGVPPFAPTPALGQGVAYPYPESQPQTSYVAPAPIHSDQNQSSHGGQYGRGPDDTVEEGELSEGEFEDIYDPKGPDNGSVSLQQQKRVAPPPVVRESSGSGSQSIVDTQETPLYEDGGEEEGHAHSKDLTEAHAGGRERSGSYSPHLSPREIQRDQSTSRNTNQGPDMPGVVPQPSSTTTSDVSRISQAPVDSSSPRFRDLPEAKKEAQKAILRLLPHGVKYQTYIEEGFDEKTIRGLFTELNLVPGPASPPRAQPPPAEKQAVRKDVGPVGAGSAAATSEKTEERKDRIARLLAAQAAKSASVESAKSPEAPNQPTAPTTAPAPAKTRAEKELLLQQKMEALKKSREARAQKAATQKGETVKASQEQEPPKGPRTAQKNESSLIGQPADAQVGASAKTQVQSPLPERTNTQSPTSQSASSAQAPGIPGLFLSSTPQAMQQANQRKRPVAADFVDYPTSNGSLKRPFGQSRQDSTLVIDISDGSDDEDVEMEMDSPFEDSPANPHEATALRKGPPLRDYPPLTNNQPYRQFSSPVPPLSHTPPVNGKQRESEYDRKMREIAEMKKKLAEMEAKKKAKLPSAGPETPSGGTGTPPEVKEGEAAVPAIRRLPSTGDEDLSDEPSTQFMSEAQSAKLPRRSELSAASRQLKRDRLMRISSLELPHVDADIEEKTRQLEAYKAEVAQRQADIARLEAELKQKNTEKNLLVTEVESLRNETPEPTPHLDMPPTLAPESERVSESSKQSPINQPSRGDGREPREATTEPMVQQAGQTLDETPEQGIAGTEQPSEPMEIDKPEEGPNNGGEEYAQVPSAAPDAVVDDHVVAASSEQAPIGPDVVGLETAADVDKLVDTGIADDGANASDIAMSEDMAIDEPSPIRETSVGVTSEPGEQEDSAAQPSPDTSSSSPASAEAEVARGIEGVAEPQGSSEVSASALPTHISNVDVPTNDAAFEDHAETAEPPREDVDSEAPARKTSLTPYESPLRYFHAYRFHPKFSETVPGGLKSLTYSNRIQPKKEVCPYELDGKQCPNGKSCEYQHFQEMTAPDDQILLELGRSDEYTGEQKTRFVAGLRELLTTFRAQKIKDFPTIAQGIIEFRRRFLGDPSKVLHLEGVSV</sequence>
<feature type="compositionally biased region" description="Polar residues" evidence="2">
    <location>
        <begin position="860"/>
        <end position="870"/>
    </location>
</feature>
<keyword evidence="1" id="KW-0862">Zinc</keyword>
<feature type="compositionally biased region" description="Low complexity" evidence="2">
    <location>
        <begin position="895"/>
        <end position="913"/>
    </location>
</feature>